<keyword evidence="7" id="KW-1185">Reference proteome</keyword>
<evidence type="ECO:0000256" key="1">
    <source>
        <dbReference type="ARBA" id="ARBA00022729"/>
    </source>
</evidence>
<dbReference type="NCBIfam" id="NF008423">
    <property type="entry name" value="PRK11251.1"/>
    <property type="match status" value="1"/>
</dbReference>
<evidence type="ECO:0000256" key="3">
    <source>
        <dbReference type="SAM" id="MobiDB-lite"/>
    </source>
</evidence>
<dbReference type="InterPro" id="IPR007450">
    <property type="entry name" value="BamE_dom"/>
</dbReference>
<feature type="compositionally biased region" description="Gly residues" evidence="3">
    <location>
        <begin position="112"/>
        <end position="121"/>
    </location>
</feature>
<dbReference type="AlphaFoldDB" id="A0A385Z051"/>
<feature type="region of interest" description="Disordered" evidence="3">
    <location>
        <begin position="96"/>
        <end position="121"/>
    </location>
</feature>
<protein>
    <submittedName>
        <fullName evidence="6">Osmotically-inducible lipoprotein OsmE</fullName>
    </submittedName>
</protein>
<evidence type="ECO:0000256" key="4">
    <source>
        <dbReference type="SAM" id="SignalP"/>
    </source>
</evidence>
<keyword evidence="6" id="KW-0449">Lipoprotein</keyword>
<dbReference type="KEGG" id="pcav:D3880_02130"/>
<keyword evidence="2" id="KW-0472">Membrane</keyword>
<evidence type="ECO:0000256" key="2">
    <source>
        <dbReference type="ARBA" id="ARBA00023136"/>
    </source>
</evidence>
<accession>A0A385Z051</accession>
<dbReference type="InterPro" id="IPR037873">
    <property type="entry name" value="BamE-like"/>
</dbReference>
<dbReference type="Pfam" id="PF04355">
    <property type="entry name" value="BamE"/>
    <property type="match status" value="1"/>
</dbReference>
<evidence type="ECO:0000259" key="5">
    <source>
        <dbReference type="Pfam" id="PF04355"/>
    </source>
</evidence>
<organism evidence="6 7">
    <name type="scientific">Pseudomonas cavernae</name>
    <dbReference type="NCBI Taxonomy" id="2320867"/>
    <lineage>
        <taxon>Bacteria</taxon>
        <taxon>Pseudomonadati</taxon>
        <taxon>Pseudomonadota</taxon>
        <taxon>Gammaproteobacteria</taxon>
        <taxon>Pseudomonadales</taxon>
        <taxon>Pseudomonadaceae</taxon>
        <taxon>Pseudomonas</taxon>
    </lineage>
</organism>
<dbReference type="RefSeq" id="WP_119891891.1">
    <property type="nucleotide sequence ID" value="NZ_CP032419.1"/>
</dbReference>
<reference evidence="7" key="1">
    <citation type="submission" date="2018-09" db="EMBL/GenBank/DDBJ databases">
        <authorList>
            <person name="Zhu H."/>
        </authorList>
    </citation>
    <scope>NUCLEOTIDE SEQUENCE [LARGE SCALE GENOMIC DNA]</scope>
    <source>
        <strain evidence="7">K2W31S-8</strain>
    </source>
</reference>
<sequence length="121" mass="12712">MTQQLLAATGLLACLAGCAGMNETYRTFADQPLVAQVHKGMSQQEVQSIAGAPLATQARSADQGTCNDYQLSKAGRQQAYHVSFDVAGRVDHTGFTSCSERESEERARASTGYGGMGGGGY</sequence>
<evidence type="ECO:0000313" key="6">
    <source>
        <dbReference type="EMBL" id="AYC31258.1"/>
    </source>
</evidence>
<proteinExistence type="predicted"/>
<dbReference type="Proteomes" id="UP000265560">
    <property type="component" value="Chromosome"/>
</dbReference>
<gene>
    <name evidence="6" type="primary">osmE</name>
    <name evidence="6" type="ORF">D3880_02130</name>
</gene>
<dbReference type="OrthoDB" id="7003922at2"/>
<evidence type="ECO:0000313" key="7">
    <source>
        <dbReference type="Proteomes" id="UP000265560"/>
    </source>
</evidence>
<name>A0A385Z051_9PSED</name>
<feature type="chain" id="PRO_5017314394" evidence="4">
    <location>
        <begin position="20"/>
        <end position="121"/>
    </location>
</feature>
<feature type="compositionally biased region" description="Basic and acidic residues" evidence="3">
    <location>
        <begin position="99"/>
        <end position="108"/>
    </location>
</feature>
<dbReference type="GO" id="GO:0019867">
    <property type="term" value="C:outer membrane"/>
    <property type="evidence" value="ECO:0007669"/>
    <property type="project" value="InterPro"/>
</dbReference>
<keyword evidence="1 4" id="KW-0732">Signal</keyword>
<feature type="signal peptide" evidence="4">
    <location>
        <begin position="1"/>
        <end position="19"/>
    </location>
</feature>
<dbReference type="Gene3D" id="3.30.1450.10">
    <property type="match status" value="1"/>
</dbReference>
<dbReference type="EMBL" id="CP032419">
    <property type="protein sequence ID" value="AYC31258.1"/>
    <property type="molecule type" value="Genomic_DNA"/>
</dbReference>
<feature type="domain" description="Outer membrane protein assembly factor BamE" evidence="5">
    <location>
        <begin position="27"/>
        <end position="93"/>
    </location>
</feature>